<protein>
    <submittedName>
        <fullName evidence="1">Uncharacterized protein</fullName>
    </submittedName>
</protein>
<keyword evidence="2" id="KW-1185">Reference proteome</keyword>
<dbReference type="Proteomes" id="UP000823388">
    <property type="component" value="Chromosome 6K"/>
</dbReference>
<gene>
    <name evidence="1" type="ORF">PVAP13_6KG140654</name>
</gene>
<name>A0A8T0RE64_PANVG</name>
<reference evidence="1" key="1">
    <citation type="submission" date="2020-05" db="EMBL/GenBank/DDBJ databases">
        <title>WGS assembly of Panicum virgatum.</title>
        <authorList>
            <person name="Lovell J.T."/>
            <person name="Jenkins J."/>
            <person name="Shu S."/>
            <person name="Juenger T.E."/>
            <person name="Schmutz J."/>
        </authorList>
    </citation>
    <scope>NUCLEOTIDE SEQUENCE</scope>
    <source>
        <strain evidence="1">AP13</strain>
    </source>
</reference>
<evidence type="ECO:0000313" key="1">
    <source>
        <dbReference type="EMBL" id="KAG2583350.1"/>
    </source>
</evidence>
<sequence length="36" mass="3848">MRTLAGIKSLTASPFKAHPCVCCPGFSMPKKLVKKA</sequence>
<comment type="caution">
    <text evidence="1">The sequence shown here is derived from an EMBL/GenBank/DDBJ whole genome shotgun (WGS) entry which is preliminary data.</text>
</comment>
<proteinExistence type="predicted"/>
<organism evidence="1 2">
    <name type="scientific">Panicum virgatum</name>
    <name type="common">Blackwell switchgrass</name>
    <dbReference type="NCBI Taxonomy" id="38727"/>
    <lineage>
        <taxon>Eukaryota</taxon>
        <taxon>Viridiplantae</taxon>
        <taxon>Streptophyta</taxon>
        <taxon>Embryophyta</taxon>
        <taxon>Tracheophyta</taxon>
        <taxon>Spermatophyta</taxon>
        <taxon>Magnoliopsida</taxon>
        <taxon>Liliopsida</taxon>
        <taxon>Poales</taxon>
        <taxon>Poaceae</taxon>
        <taxon>PACMAD clade</taxon>
        <taxon>Panicoideae</taxon>
        <taxon>Panicodae</taxon>
        <taxon>Paniceae</taxon>
        <taxon>Panicinae</taxon>
        <taxon>Panicum</taxon>
        <taxon>Panicum sect. Hiantes</taxon>
    </lineage>
</organism>
<dbReference type="AlphaFoldDB" id="A0A8T0RE64"/>
<accession>A0A8T0RE64</accession>
<evidence type="ECO:0000313" key="2">
    <source>
        <dbReference type="Proteomes" id="UP000823388"/>
    </source>
</evidence>
<dbReference type="EMBL" id="CM029047">
    <property type="protein sequence ID" value="KAG2583350.1"/>
    <property type="molecule type" value="Genomic_DNA"/>
</dbReference>